<protein>
    <submittedName>
        <fullName evidence="1">Uncharacterized protein</fullName>
    </submittedName>
</protein>
<dbReference type="RefSeq" id="WP_189576906.1">
    <property type="nucleotide sequence ID" value="NZ_BMXV01000005.1"/>
</dbReference>
<sequence length="220" mass="24331">MAAPAVSGRYVTADFRQSPFMALADLMGLSNYQVQLTKAPELYAPILNGIAVYRHLPSQERSAINAKIIYDIPRNSLTTRLMDLISDLSVQRYWYMWSLSDAELREFFEFSSRKLDITGQVNPLSFPEVTVTSVASWVYVSSRGGPRALASEALASLGKTELVEEVARKFGWAPTLARSAGIAAVPTLIVLSGLNIMAKHESDKSRRELAARGLLVYEDL</sequence>
<dbReference type="EMBL" id="BMXV01000005">
    <property type="protein sequence ID" value="GGY76520.1"/>
    <property type="molecule type" value="Genomic_DNA"/>
</dbReference>
<accession>A0ABQ3B4F2</accession>
<reference evidence="2" key="1">
    <citation type="journal article" date="2019" name="Int. J. Syst. Evol. Microbiol.">
        <title>The Global Catalogue of Microorganisms (GCM) 10K type strain sequencing project: providing services to taxonomists for standard genome sequencing and annotation.</title>
        <authorList>
            <consortium name="The Broad Institute Genomics Platform"/>
            <consortium name="The Broad Institute Genome Sequencing Center for Infectious Disease"/>
            <person name="Wu L."/>
            <person name="Ma J."/>
        </authorList>
    </citation>
    <scope>NUCLEOTIDE SEQUENCE [LARGE SCALE GENOMIC DNA]</scope>
    <source>
        <strain evidence="2">KCTC 22280</strain>
    </source>
</reference>
<evidence type="ECO:0000313" key="2">
    <source>
        <dbReference type="Proteomes" id="UP000601597"/>
    </source>
</evidence>
<name>A0ABQ3B4F2_9GAMM</name>
<dbReference type="Proteomes" id="UP000601597">
    <property type="component" value="Unassembled WGS sequence"/>
</dbReference>
<organism evidence="1 2">
    <name type="scientific">Marinobacter zhanjiangensis</name>
    <dbReference type="NCBI Taxonomy" id="578215"/>
    <lineage>
        <taxon>Bacteria</taxon>
        <taxon>Pseudomonadati</taxon>
        <taxon>Pseudomonadota</taxon>
        <taxon>Gammaproteobacteria</taxon>
        <taxon>Pseudomonadales</taxon>
        <taxon>Marinobacteraceae</taxon>
        <taxon>Marinobacter</taxon>
    </lineage>
</organism>
<comment type="caution">
    <text evidence="1">The sequence shown here is derived from an EMBL/GenBank/DDBJ whole genome shotgun (WGS) entry which is preliminary data.</text>
</comment>
<proteinExistence type="predicted"/>
<evidence type="ECO:0000313" key="1">
    <source>
        <dbReference type="EMBL" id="GGY76520.1"/>
    </source>
</evidence>
<keyword evidence="2" id="KW-1185">Reference proteome</keyword>
<gene>
    <name evidence="1" type="ORF">GCM10007071_25040</name>
</gene>